<organism evidence="2 3">
    <name type="scientific">Conoideocrella luteorostrata</name>
    <dbReference type="NCBI Taxonomy" id="1105319"/>
    <lineage>
        <taxon>Eukaryota</taxon>
        <taxon>Fungi</taxon>
        <taxon>Dikarya</taxon>
        <taxon>Ascomycota</taxon>
        <taxon>Pezizomycotina</taxon>
        <taxon>Sordariomycetes</taxon>
        <taxon>Hypocreomycetidae</taxon>
        <taxon>Hypocreales</taxon>
        <taxon>Clavicipitaceae</taxon>
        <taxon>Conoideocrella</taxon>
    </lineage>
</organism>
<sequence>MPVDPTSVPDFDDLPKVEGMPQGCAWGVFDQDGTKDKVGTLNFLTPDIVLAAAREVQHGVSISLNWPLNANKEGFRKAPTHNFIHLPDTISWLKERPHCWDDEISFNTQYSSQWDSLCHIHNVETNMAYNAATPTRENLKVQTTKDNDLPTLDHWHDNGCMVARGVLIDYKAFAEEKGIPFHAFDSVRITPADVEACAAHQGVLFKPGDVLLVRTGATEILEDPSEEDVVKIAAGSSAGLHGCEETARWIWNKRFAAVASDCPGFEAVPGADEDGKPAGGLECLVLHQYLLSSFGMSIGELWDLQKLSAYCKKTAKYSFMLTSAPLNYACLIGSPANALAIL</sequence>
<dbReference type="InterPro" id="IPR037175">
    <property type="entry name" value="KFase_sf"/>
</dbReference>
<evidence type="ECO:0000313" key="2">
    <source>
        <dbReference type="EMBL" id="KAK2612787.1"/>
    </source>
</evidence>
<name>A0AAJ0D0X8_9HYPO</name>
<gene>
    <name evidence="2" type="ORF">QQS21_001239</name>
</gene>
<keyword evidence="3" id="KW-1185">Reference proteome</keyword>
<accession>A0AAJ0D0X8</accession>
<dbReference type="AlphaFoldDB" id="A0AAJ0D0X8"/>
<dbReference type="GO" id="GO:0004061">
    <property type="term" value="F:arylformamidase activity"/>
    <property type="evidence" value="ECO:0007669"/>
    <property type="project" value="InterPro"/>
</dbReference>
<proteinExistence type="inferred from homology"/>
<protein>
    <recommendedName>
        <fullName evidence="4">Cyclase</fullName>
    </recommendedName>
</protein>
<reference evidence="2" key="1">
    <citation type="submission" date="2023-06" db="EMBL/GenBank/DDBJ databases">
        <title>Conoideocrella luteorostrata (Hypocreales: Clavicipitaceae), a potential biocontrol fungus for elongate hemlock scale in United States Christmas tree production areas.</title>
        <authorList>
            <person name="Barrett H."/>
            <person name="Lovett B."/>
            <person name="Macias A.M."/>
            <person name="Stajich J.E."/>
            <person name="Kasson M.T."/>
        </authorList>
    </citation>
    <scope>NUCLEOTIDE SEQUENCE</scope>
    <source>
        <strain evidence="2">ARSEF 14590</strain>
    </source>
</reference>
<dbReference type="SUPFAM" id="SSF102198">
    <property type="entry name" value="Putative cyclase"/>
    <property type="match status" value="1"/>
</dbReference>
<dbReference type="Proteomes" id="UP001251528">
    <property type="component" value="Unassembled WGS sequence"/>
</dbReference>
<dbReference type="PANTHER" id="PTHR34861">
    <property type="match status" value="1"/>
</dbReference>
<evidence type="ECO:0000256" key="1">
    <source>
        <dbReference type="ARBA" id="ARBA00007865"/>
    </source>
</evidence>
<dbReference type="Gene3D" id="3.50.30.50">
    <property type="entry name" value="Putative cyclase"/>
    <property type="match status" value="1"/>
</dbReference>
<dbReference type="GO" id="GO:0019441">
    <property type="term" value="P:L-tryptophan catabolic process to kynurenine"/>
    <property type="evidence" value="ECO:0007669"/>
    <property type="project" value="InterPro"/>
</dbReference>
<evidence type="ECO:0008006" key="4">
    <source>
        <dbReference type="Google" id="ProtNLM"/>
    </source>
</evidence>
<dbReference type="InterPro" id="IPR007325">
    <property type="entry name" value="KFase/CYL"/>
</dbReference>
<dbReference type="Pfam" id="PF04199">
    <property type="entry name" value="Cyclase"/>
    <property type="match status" value="1"/>
</dbReference>
<comment type="similarity">
    <text evidence="1">Belongs to the Cyclase 1 superfamily.</text>
</comment>
<evidence type="ECO:0000313" key="3">
    <source>
        <dbReference type="Proteomes" id="UP001251528"/>
    </source>
</evidence>
<dbReference type="PANTHER" id="PTHR34861:SF10">
    <property type="entry name" value="CYCLASE"/>
    <property type="match status" value="1"/>
</dbReference>
<dbReference type="EMBL" id="JASWJB010000012">
    <property type="protein sequence ID" value="KAK2612787.1"/>
    <property type="molecule type" value="Genomic_DNA"/>
</dbReference>
<comment type="caution">
    <text evidence="2">The sequence shown here is derived from an EMBL/GenBank/DDBJ whole genome shotgun (WGS) entry which is preliminary data.</text>
</comment>